<proteinExistence type="predicted"/>
<dbReference type="Gramene" id="NC9G0147750.1">
    <property type="protein sequence ID" value="NC9G0147750.1:cds"/>
    <property type="gene ID" value="NC9G0147750"/>
</dbReference>
<protein>
    <submittedName>
        <fullName evidence="1">Uncharacterized protein</fullName>
    </submittedName>
</protein>
<gene>
    <name evidence="1" type="ORF">NYM_LOCUS27074</name>
</gene>
<dbReference type="AlphaFoldDB" id="A0A5K1GPF1"/>
<sequence>MVVARTCRELNNVLPSEASSGCSIDPEETESDAELQAIEEKLRQQKDPYLMELELHRKQSNTRCTSSRK</sequence>
<dbReference type="EMBL" id="LR721787">
    <property type="protein sequence ID" value="VVW78159.1"/>
    <property type="molecule type" value="Genomic_DNA"/>
</dbReference>
<reference evidence="1" key="1">
    <citation type="submission" date="2019-09" db="EMBL/GenBank/DDBJ databases">
        <authorList>
            <person name="Zhang L."/>
        </authorList>
    </citation>
    <scope>NUCLEOTIDE SEQUENCE</scope>
</reference>
<organism evidence="1">
    <name type="scientific">Nymphaea colorata</name>
    <name type="common">pocket water lily</name>
    <dbReference type="NCBI Taxonomy" id="210225"/>
    <lineage>
        <taxon>Eukaryota</taxon>
        <taxon>Viridiplantae</taxon>
        <taxon>Streptophyta</taxon>
        <taxon>Embryophyta</taxon>
        <taxon>Tracheophyta</taxon>
        <taxon>Spermatophyta</taxon>
        <taxon>Magnoliopsida</taxon>
        <taxon>Nymphaeales</taxon>
        <taxon>Nymphaeaceae</taxon>
        <taxon>Nymphaea</taxon>
    </lineage>
</organism>
<name>A0A5K1GPF1_9MAGN</name>
<evidence type="ECO:0000313" key="1">
    <source>
        <dbReference type="EMBL" id="VVW78159.1"/>
    </source>
</evidence>
<accession>A0A5K1GPF1</accession>